<keyword evidence="3" id="KW-1185">Reference proteome</keyword>
<evidence type="ECO:0000256" key="1">
    <source>
        <dbReference type="SAM" id="MobiDB-lite"/>
    </source>
</evidence>
<dbReference type="Proteomes" id="UP000676967">
    <property type="component" value="Chromosome"/>
</dbReference>
<organism evidence="2 3">
    <name type="scientific">Actinoplanes ianthinogenes</name>
    <dbReference type="NCBI Taxonomy" id="122358"/>
    <lineage>
        <taxon>Bacteria</taxon>
        <taxon>Bacillati</taxon>
        <taxon>Actinomycetota</taxon>
        <taxon>Actinomycetes</taxon>
        <taxon>Micromonosporales</taxon>
        <taxon>Micromonosporaceae</taxon>
        <taxon>Actinoplanes</taxon>
    </lineage>
</organism>
<protein>
    <submittedName>
        <fullName evidence="2">Uncharacterized protein</fullName>
    </submittedName>
</protein>
<gene>
    <name evidence="2" type="ORF">Aiant_21850</name>
</gene>
<feature type="region of interest" description="Disordered" evidence="1">
    <location>
        <begin position="1"/>
        <end position="87"/>
    </location>
</feature>
<feature type="compositionally biased region" description="Low complexity" evidence="1">
    <location>
        <begin position="41"/>
        <end position="87"/>
    </location>
</feature>
<dbReference type="EMBL" id="AP023356">
    <property type="protein sequence ID" value="BCJ41528.1"/>
    <property type="molecule type" value="Genomic_DNA"/>
</dbReference>
<feature type="compositionally biased region" description="Low complexity" evidence="1">
    <location>
        <begin position="9"/>
        <end position="18"/>
    </location>
</feature>
<evidence type="ECO:0000313" key="2">
    <source>
        <dbReference type="EMBL" id="BCJ41528.1"/>
    </source>
</evidence>
<evidence type="ECO:0000313" key="3">
    <source>
        <dbReference type="Proteomes" id="UP000676967"/>
    </source>
</evidence>
<reference evidence="2 3" key="1">
    <citation type="submission" date="2020-08" db="EMBL/GenBank/DDBJ databases">
        <title>Whole genome shotgun sequence of Actinoplanes ianthinogenes NBRC 13996.</title>
        <authorList>
            <person name="Komaki H."/>
            <person name="Tamura T."/>
        </authorList>
    </citation>
    <scope>NUCLEOTIDE SEQUENCE [LARGE SCALE GENOMIC DNA]</scope>
    <source>
        <strain evidence="2 3">NBRC 13996</strain>
    </source>
</reference>
<accession>A0ABM7LQK3</accession>
<proteinExistence type="predicted"/>
<name>A0ABM7LQK3_9ACTN</name>
<sequence>MQRNRGRTRLTGTAARTGPPDRRSLPGTGNRRPGHARRPATGRTTRNRPGTLPGRGRTLGRTRILTGTGLPTRRGRTVLPGSGLPPGRRPVAALLEAAAEDRPVVGRLLVRTGRHPA</sequence>